<dbReference type="AlphaFoldDB" id="A0A1G2U4N9"/>
<evidence type="ECO:0008006" key="3">
    <source>
        <dbReference type="Google" id="ProtNLM"/>
    </source>
</evidence>
<dbReference type="Pfam" id="PF04350">
    <property type="entry name" value="PilO"/>
    <property type="match status" value="1"/>
</dbReference>
<dbReference type="GO" id="GO:0043683">
    <property type="term" value="P:type IV pilus assembly"/>
    <property type="evidence" value="ECO:0007669"/>
    <property type="project" value="InterPro"/>
</dbReference>
<dbReference type="GO" id="GO:0043107">
    <property type="term" value="P:type IV pilus-dependent motility"/>
    <property type="evidence" value="ECO:0007669"/>
    <property type="project" value="InterPro"/>
</dbReference>
<sequence>MKLLSPLLLIVISIGLFYMHIDPRYQNVKLLQAQENQYQEALDKARELLVVRDELLTKYNNLPQSDLERLNRVVPDKVNGVKLVTDINEIAGKYNIPIKSIKVSEELIDNSNQIVDPVAAKPFLTTSIDFKFSAEYADLVSFLKDLEKSLQVVDVRSVSFGALTEKSGQYDYDIAIHTYWLKPIAAN</sequence>
<name>A0A1G2U4N9_9BACT</name>
<organism evidence="1 2">
    <name type="scientific">Candidatus Zambryskibacteria bacterium RIFCSPLOWO2_01_FULL_45_21</name>
    <dbReference type="NCBI Taxonomy" id="1802761"/>
    <lineage>
        <taxon>Bacteria</taxon>
        <taxon>Candidatus Zambryskiibacteriota</taxon>
    </lineage>
</organism>
<dbReference type="InterPro" id="IPR014717">
    <property type="entry name" value="Transl_elong_EF1B/ribsomal_bS6"/>
</dbReference>
<comment type="caution">
    <text evidence="1">The sequence shown here is derived from an EMBL/GenBank/DDBJ whole genome shotgun (WGS) entry which is preliminary data.</text>
</comment>
<protein>
    <recommendedName>
        <fullName evidence="3">Pilus assembly protein PilO</fullName>
    </recommendedName>
</protein>
<accession>A0A1G2U4N9</accession>
<evidence type="ECO:0000313" key="2">
    <source>
        <dbReference type="Proteomes" id="UP000176800"/>
    </source>
</evidence>
<gene>
    <name evidence="1" type="ORF">A3B14_03460</name>
</gene>
<dbReference type="InterPro" id="IPR007445">
    <property type="entry name" value="PilO"/>
</dbReference>
<reference evidence="1 2" key="1">
    <citation type="journal article" date="2016" name="Nat. Commun.">
        <title>Thousands of microbial genomes shed light on interconnected biogeochemical processes in an aquifer system.</title>
        <authorList>
            <person name="Anantharaman K."/>
            <person name="Brown C.T."/>
            <person name="Hug L.A."/>
            <person name="Sharon I."/>
            <person name="Castelle C.J."/>
            <person name="Probst A.J."/>
            <person name="Thomas B.C."/>
            <person name="Singh A."/>
            <person name="Wilkins M.J."/>
            <person name="Karaoz U."/>
            <person name="Brodie E.L."/>
            <person name="Williams K.H."/>
            <person name="Hubbard S.S."/>
            <person name="Banfield J.F."/>
        </authorList>
    </citation>
    <scope>NUCLEOTIDE SEQUENCE [LARGE SCALE GENOMIC DNA]</scope>
</reference>
<dbReference type="Proteomes" id="UP000176800">
    <property type="component" value="Unassembled WGS sequence"/>
</dbReference>
<evidence type="ECO:0000313" key="1">
    <source>
        <dbReference type="EMBL" id="OHB04463.1"/>
    </source>
</evidence>
<dbReference type="Gene3D" id="3.30.70.60">
    <property type="match status" value="1"/>
</dbReference>
<proteinExistence type="predicted"/>
<dbReference type="EMBL" id="MHWE01000006">
    <property type="protein sequence ID" value="OHB04463.1"/>
    <property type="molecule type" value="Genomic_DNA"/>
</dbReference>